<evidence type="ECO:0000256" key="10">
    <source>
        <dbReference type="ARBA" id="ARBA00047899"/>
    </source>
</evidence>
<proteinExistence type="inferred from homology"/>
<dbReference type="Pfam" id="PF00069">
    <property type="entry name" value="Pkinase"/>
    <property type="match status" value="1"/>
</dbReference>
<evidence type="ECO:0000256" key="7">
    <source>
        <dbReference type="ARBA" id="ARBA00022741"/>
    </source>
</evidence>
<dbReference type="PROSITE" id="PS00108">
    <property type="entry name" value="PROTEIN_KINASE_ST"/>
    <property type="match status" value="1"/>
</dbReference>
<dbReference type="InterPro" id="IPR008271">
    <property type="entry name" value="Ser/Thr_kinase_AS"/>
</dbReference>
<dbReference type="CDD" id="cd05117">
    <property type="entry name" value="STKc_CAMK"/>
    <property type="match status" value="1"/>
</dbReference>
<dbReference type="Gene3D" id="1.10.510.10">
    <property type="entry name" value="Transferase(Phosphotransferase) domain 1"/>
    <property type="match status" value="1"/>
</dbReference>
<comment type="catalytic activity">
    <reaction evidence="10">
        <text>L-threonyl-[protein] + ATP = O-phospho-L-threonyl-[protein] + ADP + H(+)</text>
        <dbReference type="Rhea" id="RHEA:46608"/>
        <dbReference type="Rhea" id="RHEA-COMP:11060"/>
        <dbReference type="Rhea" id="RHEA-COMP:11605"/>
        <dbReference type="ChEBI" id="CHEBI:15378"/>
        <dbReference type="ChEBI" id="CHEBI:30013"/>
        <dbReference type="ChEBI" id="CHEBI:30616"/>
        <dbReference type="ChEBI" id="CHEBI:61977"/>
        <dbReference type="ChEBI" id="CHEBI:456216"/>
        <dbReference type="EC" id="2.7.11.1"/>
    </reaction>
</comment>
<comment type="catalytic activity">
    <reaction evidence="11">
        <text>L-seryl-[protein] + ATP = O-phospho-L-seryl-[protein] + ADP + H(+)</text>
        <dbReference type="Rhea" id="RHEA:17989"/>
        <dbReference type="Rhea" id="RHEA-COMP:9863"/>
        <dbReference type="Rhea" id="RHEA-COMP:11604"/>
        <dbReference type="ChEBI" id="CHEBI:15378"/>
        <dbReference type="ChEBI" id="CHEBI:29999"/>
        <dbReference type="ChEBI" id="CHEBI:30616"/>
        <dbReference type="ChEBI" id="CHEBI:83421"/>
        <dbReference type="ChEBI" id="CHEBI:456216"/>
        <dbReference type="EC" id="2.7.11.1"/>
    </reaction>
</comment>
<keyword evidence="4" id="KW-0597">Phosphoprotein</keyword>
<protein>
    <recommendedName>
        <fullName evidence="2">non-specific serine/threonine protein kinase</fullName>
        <ecNumber evidence="2">2.7.11.1</ecNumber>
    </recommendedName>
</protein>
<dbReference type="GO" id="GO:0005524">
    <property type="term" value="F:ATP binding"/>
    <property type="evidence" value="ECO:0007669"/>
    <property type="project" value="UniProtKB-UniRule"/>
</dbReference>
<dbReference type="FunFam" id="1.10.238.10:FF:000233">
    <property type="entry name" value="CDPK-related kinase 1"/>
    <property type="match status" value="1"/>
</dbReference>
<dbReference type="FunFam" id="1.10.510.10:FF:001294">
    <property type="entry name" value="CDPK-related kinase 3"/>
    <property type="match status" value="1"/>
</dbReference>
<comment type="similarity">
    <text evidence="1">Belongs to the protein kinase superfamily. CAMK Ser/Thr protein kinase family. CaMK subfamily.</text>
</comment>
<keyword evidence="8" id="KW-0418">Kinase</keyword>
<dbReference type="Gene3D" id="1.10.238.10">
    <property type="entry name" value="EF-hand"/>
    <property type="match status" value="2"/>
</dbReference>
<dbReference type="SMART" id="SM00220">
    <property type="entry name" value="S_TKc"/>
    <property type="match status" value="1"/>
</dbReference>
<dbReference type="InterPro" id="IPR050205">
    <property type="entry name" value="CDPK_Ser/Thr_kinases"/>
</dbReference>
<dbReference type="Gene3D" id="3.30.200.20">
    <property type="entry name" value="Phosphorylase Kinase, domain 1"/>
    <property type="match status" value="1"/>
</dbReference>
<keyword evidence="5" id="KW-0808">Transferase</keyword>
<evidence type="ECO:0000256" key="9">
    <source>
        <dbReference type="ARBA" id="ARBA00022840"/>
    </source>
</evidence>
<name>A0ABD3AR68_9GENT</name>
<evidence type="ECO:0000313" key="16">
    <source>
        <dbReference type="EMBL" id="KAL3533524.1"/>
    </source>
</evidence>
<evidence type="ECO:0000256" key="8">
    <source>
        <dbReference type="ARBA" id="ARBA00022777"/>
    </source>
</evidence>
<dbReference type="InterPro" id="IPR011992">
    <property type="entry name" value="EF-hand-dom_pair"/>
</dbReference>
<dbReference type="PROSITE" id="PS50222">
    <property type="entry name" value="EF_HAND_2"/>
    <property type="match status" value="1"/>
</dbReference>
<dbReference type="PROSITE" id="PS50011">
    <property type="entry name" value="PROTEIN_KINASE_DOM"/>
    <property type="match status" value="1"/>
</dbReference>
<evidence type="ECO:0000256" key="5">
    <source>
        <dbReference type="ARBA" id="ARBA00022679"/>
    </source>
</evidence>
<keyword evidence="17" id="KW-1185">Reference proteome</keyword>
<feature type="compositionally biased region" description="Polar residues" evidence="13">
    <location>
        <begin position="15"/>
        <end position="33"/>
    </location>
</feature>
<evidence type="ECO:0000256" key="12">
    <source>
        <dbReference type="PROSITE-ProRule" id="PRU10141"/>
    </source>
</evidence>
<feature type="binding site" evidence="12">
    <location>
        <position position="155"/>
    </location>
    <ligand>
        <name>ATP</name>
        <dbReference type="ChEBI" id="CHEBI:30616"/>
    </ligand>
</feature>
<feature type="region of interest" description="Disordered" evidence="13">
    <location>
        <begin position="1"/>
        <end position="73"/>
    </location>
</feature>
<sequence length="576" mass="64248">MGLCHGKPIEPPKNLSENPIIPSSDNEPTQTGKTPKFPFYSPSPLPSGFKNSPANNSSSVSSTPLRLFKRPFPPPSPAKHIRALLARRHGSVKPNEATIPEGSECEVGLDKSFGFSRSFANHYELGEEVGRGHFGYTSSAKGRKGSLKGQDVAVKVIPKSKMTTAIAIEDVRREVNILRALTGHKNLVQFYDSYEDEDNVYIVMELCEGGELLDRILSRGGKYSEDDAKAVMVQILDVVAYCHLQGVVHRDLKPENFLFTSKDEHSPLKAIDFGLSDYVKPDERLNDIVGSAYYVAPEVLHRSYGTEADMWSIGVIAYILLCGSRPFWARTESGIFRAVLKADPSFDEAPWPSLSSDAVDFVKRLLNKDYRKRLTAAQALSHPWLAGYHDVKIPLDMIIFKLVKAYACSSSLRKAALGALAKTLTIPQLAYLREQFTMLGPNKSGYVSVQNFRSAVTKMSTDAMKDSRVFEYVNMVSSLQYRKMDFEEFCAAAISVHQLEGMESWEQHARRAYELFEKDGNRPIMIEELASELGLSPSVPVHVVLQDWIRHSDGKLSFLGFVRLLHGVSSRTFQKA</sequence>
<dbReference type="FunFam" id="3.30.200.20:FF:000101">
    <property type="entry name" value="CDPK-related kinase 1"/>
    <property type="match status" value="1"/>
</dbReference>
<dbReference type="PANTHER" id="PTHR24349">
    <property type="entry name" value="SERINE/THREONINE-PROTEIN KINASE"/>
    <property type="match status" value="1"/>
</dbReference>
<gene>
    <name evidence="16" type="ORF">ACH5RR_007045</name>
</gene>
<dbReference type="Proteomes" id="UP001630127">
    <property type="component" value="Unassembled WGS sequence"/>
</dbReference>
<keyword evidence="9 12" id="KW-0067">ATP-binding</keyword>
<evidence type="ECO:0000256" key="1">
    <source>
        <dbReference type="ARBA" id="ARBA00005354"/>
    </source>
</evidence>
<dbReference type="GO" id="GO:0004674">
    <property type="term" value="F:protein serine/threonine kinase activity"/>
    <property type="evidence" value="ECO:0007669"/>
    <property type="project" value="UniProtKB-KW"/>
</dbReference>
<dbReference type="SUPFAM" id="SSF56112">
    <property type="entry name" value="Protein kinase-like (PK-like)"/>
    <property type="match status" value="1"/>
</dbReference>
<dbReference type="AlphaFoldDB" id="A0ABD3AR68"/>
<evidence type="ECO:0000259" key="14">
    <source>
        <dbReference type="PROSITE" id="PS50011"/>
    </source>
</evidence>
<dbReference type="EMBL" id="JBJUIK010000003">
    <property type="protein sequence ID" value="KAL3533524.1"/>
    <property type="molecule type" value="Genomic_DNA"/>
</dbReference>
<evidence type="ECO:0000313" key="17">
    <source>
        <dbReference type="Proteomes" id="UP001630127"/>
    </source>
</evidence>
<reference evidence="16 17" key="1">
    <citation type="submission" date="2024-11" db="EMBL/GenBank/DDBJ databases">
        <title>A near-complete genome assembly of Cinchona calisaya.</title>
        <authorList>
            <person name="Lian D.C."/>
            <person name="Zhao X.W."/>
            <person name="Wei L."/>
        </authorList>
    </citation>
    <scope>NUCLEOTIDE SEQUENCE [LARGE SCALE GENOMIC DNA]</scope>
    <source>
        <tissue evidence="16">Nenye</tissue>
    </source>
</reference>
<dbReference type="InterPro" id="IPR000719">
    <property type="entry name" value="Prot_kinase_dom"/>
</dbReference>
<keyword evidence="3" id="KW-0723">Serine/threonine-protein kinase</keyword>
<evidence type="ECO:0000256" key="13">
    <source>
        <dbReference type="SAM" id="MobiDB-lite"/>
    </source>
</evidence>
<feature type="domain" description="EF-hand" evidence="15">
    <location>
        <begin position="427"/>
        <end position="462"/>
    </location>
</feature>
<evidence type="ECO:0000259" key="15">
    <source>
        <dbReference type="PROSITE" id="PS50222"/>
    </source>
</evidence>
<dbReference type="EC" id="2.7.11.1" evidence="2"/>
<evidence type="ECO:0000256" key="11">
    <source>
        <dbReference type="ARBA" id="ARBA00048679"/>
    </source>
</evidence>
<dbReference type="InterPro" id="IPR011009">
    <property type="entry name" value="Kinase-like_dom_sf"/>
</dbReference>
<dbReference type="SUPFAM" id="SSF47473">
    <property type="entry name" value="EF-hand"/>
    <property type="match status" value="1"/>
</dbReference>
<evidence type="ECO:0000256" key="6">
    <source>
        <dbReference type="ARBA" id="ARBA00022737"/>
    </source>
</evidence>
<keyword evidence="7 12" id="KW-0547">Nucleotide-binding</keyword>
<dbReference type="PROSITE" id="PS00107">
    <property type="entry name" value="PROTEIN_KINASE_ATP"/>
    <property type="match status" value="1"/>
</dbReference>
<dbReference type="InterPro" id="IPR017441">
    <property type="entry name" value="Protein_kinase_ATP_BS"/>
</dbReference>
<dbReference type="FunFam" id="1.10.510.10:FF:001864">
    <property type="entry name" value="Calcium-dependent protein kinase SK5"/>
    <property type="match status" value="1"/>
</dbReference>
<organism evidence="16 17">
    <name type="scientific">Cinchona calisaya</name>
    <dbReference type="NCBI Taxonomy" id="153742"/>
    <lineage>
        <taxon>Eukaryota</taxon>
        <taxon>Viridiplantae</taxon>
        <taxon>Streptophyta</taxon>
        <taxon>Embryophyta</taxon>
        <taxon>Tracheophyta</taxon>
        <taxon>Spermatophyta</taxon>
        <taxon>Magnoliopsida</taxon>
        <taxon>eudicotyledons</taxon>
        <taxon>Gunneridae</taxon>
        <taxon>Pentapetalae</taxon>
        <taxon>asterids</taxon>
        <taxon>lamiids</taxon>
        <taxon>Gentianales</taxon>
        <taxon>Rubiaceae</taxon>
        <taxon>Cinchonoideae</taxon>
        <taxon>Cinchoneae</taxon>
        <taxon>Cinchona</taxon>
    </lineage>
</organism>
<feature type="domain" description="Protein kinase" evidence="14">
    <location>
        <begin position="123"/>
        <end position="385"/>
    </location>
</feature>
<evidence type="ECO:0000256" key="2">
    <source>
        <dbReference type="ARBA" id="ARBA00012513"/>
    </source>
</evidence>
<feature type="compositionally biased region" description="Low complexity" evidence="13">
    <location>
        <begin position="51"/>
        <end position="66"/>
    </location>
</feature>
<keyword evidence="6" id="KW-0677">Repeat</keyword>
<dbReference type="InterPro" id="IPR002048">
    <property type="entry name" value="EF_hand_dom"/>
</dbReference>
<evidence type="ECO:0000256" key="3">
    <source>
        <dbReference type="ARBA" id="ARBA00022527"/>
    </source>
</evidence>
<comment type="caution">
    <text evidence="16">The sequence shown here is derived from an EMBL/GenBank/DDBJ whole genome shotgun (WGS) entry which is preliminary data.</text>
</comment>
<evidence type="ECO:0000256" key="4">
    <source>
        <dbReference type="ARBA" id="ARBA00022553"/>
    </source>
</evidence>
<accession>A0ABD3AR68</accession>